<proteinExistence type="predicted"/>
<keyword evidence="1" id="KW-1133">Transmembrane helix</keyword>
<accession>A0A7X2IYB2</accession>
<evidence type="ECO:0000313" key="3">
    <source>
        <dbReference type="Proteomes" id="UP000448867"/>
    </source>
</evidence>
<evidence type="ECO:0000256" key="1">
    <source>
        <dbReference type="SAM" id="Phobius"/>
    </source>
</evidence>
<dbReference type="AlphaFoldDB" id="A0A7X2IYB2"/>
<keyword evidence="3" id="KW-1185">Reference proteome</keyword>
<name>A0A7X2IYB2_9BACI</name>
<feature type="transmembrane region" description="Helical" evidence="1">
    <location>
        <begin position="70"/>
        <end position="86"/>
    </location>
</feature>
<keyword evidence="1" id="KW-0472">Membrane</keyword>
<keyword evidence="1" id="KW-0812">Transmembrane</keyword>
<evidence type="ECO:0000313" key="2">
    <source>
        <dbReference type="EMBL" id="MRX72047.1"/>
    </source>
</evidence>
<feature type="transmembrane region" description="Helical" evidence="1">
    <location>
        <begin position="12"/>
        <end position="28"/>
    </location>
</feature>
<gene>
    <name evidence="2" type="ORF">GJU40_07660</name>
</gene>
<evidence type="ECO:0008006" key="4">
    <source>
        <dbReference type="Google" id="ProtNLM"/>
    </source>
</evidence>
<reference evidence="2 3" key="1">
    <citation type="submission" date="2019-11" db="EMBL/GenBank/DDBJ databases">
        <title>Bacillus lacus genome.</title>
        <authorList>
            <person name="Allen C.J."/>
            <person name="Newman J.D."/>
        </authorList>
    </citation>
    <scope>NUCLEOTIDE SEQUENCE [LARGE SCALE GENOMIC DNA]</scope>
    <source>
        <strain evidence="2 3">KCTC 33946</strain>
    </source>
</reference>
<comment type="caution">
    <text evidence="2">The sequence shown here is derived from an EMBL/GenBank/DDBJ whole genome shotgun (WGS) entry which is preliminary data.</text>
</comment>
<organism evidence="2 3">
    <name type="scientific">Metabacillus lacus</name>
    <dbReference type="NCBI Taxonomy" id="1983721"/>
    <lineage>
        <taxon>Bacteria</taxon>
        <taxon>Bacillati</taxon>
        <taxon>Bacillota</taxon>
        <taxon>Bacilli</taxon>
        <taxon>Bacillales</taxon>
        <taxon>Bacillaceae</taxon>
        <taxon>Metabacillus</taxon>
    </lineage>
</organism>
<sequence>MKLLNIFHKQTLLFLGILLFAFGILDVFLKQSIASYTLVLAFFPLAYFVLFEEIKKNDERMKVLQQKASYNTLIISCFSLLVFYLLEQFTSLKIDYLFSFYSIFVISYTMNLLVLFRRY</sequence>
<feature type="transmembrane region" description="Helical" evidence="1">
    <location>
        <begin position="34"/>
        <end position="50"/>
    </location>
</feature>
<protein>
    <recommendedName>
        <fullName evidence="4">DUF3796 domain-containing protein</fullName>
    </recommendedName>
</protein>
<dbReference type="OrthoDB" id="2721173at2"/>
<dbReference type="RefSeq" id="WP_154307184.1">
    <property type="nucleotide sequence ID" value="NZ_WKKI01000010.1"/>
</dbReference>
<feature type="transmembrane region" description="Helical" evidence="1">
    <location>
        <begin position="98"/>
        <end position="116"/>
    </location>
</feature>
<dbReference type="Proteomes" id="UP000448867">
    <property type="component" value="Unassembled WGS sequence"/>
</dbReference>
<dbReference type="EMBL" id="WKKI01000010">
    <property type="protein sequence ID" value="MRX72047.1"/>
    <property type="molecule type" value="Genomic_DNA"/>
</dbReference>